<dbReference type="KEGG" id="tpal:117651693"/>
<feature type="signal peptide" evidence="1">
    <location>
        <begin position="1"/>
        <end position="21"/>
    </location>
</feature>
<proteinExistence type="predicted"/>
<evidence type="ECO:0000313" key="2">
    <source>
        <dbReference type="Proteomes" id="UP000515158"/>
    </source>
</evidence>
<organism evidence="3">
    <name type="scientific">Thrips palmi</name>
    <name type="common">Melon thrips</name>
    <dbReference type="NCBI Taxonomy" id="161013"/>
    <lineage>
        <taxon>Eukaryota</taxon>
        <taxon>Metazoa</taxon>
        <taxon>Ecdysozoa</taxon>
        <taxon>Arthropoda</taxon>
        <taxon>Hexapoda</taxon>
        <taxon>Insecta</taxon>
        <taxon>Pterygota</taxon>
        <taxon>Neoptera</taxon>
        <taxon>Paraneoptera</taxon>
        <taxon>Thysanoptera</taxon>
        <taxon>Terebrantia</taxon>
        <taxon>Thripoidea</taxon>
        <taxon>Thripidae</taxon>
        <taxon>Thrips</taxon>
    </lineage>
</organism>
<keyword evidence="2" id="KW-1185">Reference proteome</keyword>
<sequence>MKVPCAVALLVALAVCRESAAAPAVITTDADGTLNCDGMRCPPGDGLLCLVSTKMANGMATVQRQCVNGAGVVVAENVSTAPSPGIAFGQQTARALYKKN</sequence>
<feature type="chain" id="PRO_5028041708" evidence="1">
    <location>
        <begin position="22"/>
        <end position="100"/>
    </location>
</feature>
<dbReference type="RefSeq" id="XP_034251849.1">
    <property type="nucleotide sequence ID" value="XM_034395958.1"/>
</dbReference>
<accession>A0A6P9A3R9</accession>
<dbReference type="OrthoDB" id="8190381at2759"/>
<evidence type="ECO:0000256" key="1">
    <source>
        <dbReference type="SAM" id="SignalP"/>
    </source>
</evidence>
<dbReference type="GeneID" id="117651693"/>
<dbReference type="AlphaFoldDB" id="A0A6P9A3R9"/>
<dbReference type="InParanoid" id="A0A6P9A3R9"/>
<name>A0A6P9A3R9_THRPL</name>
<keyword evidence="1" id="KW-0732">Signal</keyword>
<evidence type="ECO:0000313" key="3">
    <source>
        <dbReference type="RefSeq" id="XP_034251849.1"/>
    </source>
</evidence>
<reference evidence="3" key="1">
    <citation type="submission" date="2025-08" db="UniProtKB">
        <authorList>
            <consortium name="RefSeq"/>
        </authorList>
    </citation>
    <scope>IDENTIFICATION</scope>
    <source>
        <tissue evidence="3">Total insect</tissue>
    </source>
</reference>
<protein>
    <submittedName>
        <fullName evidence="3">Uncharacterized protein LOC117651693</fullName>
    </submittedName>
</protein>
<dbReference type="Proteomes" id="UP000515158">
    <property type="component" value="Unplaced"/>
</dbReference>
<gene>
    <name evidence="3" type="primary">LOC117651693</name>
</gene>